<evidence type="ECO:0000313" key="2">
    <source>
        <dbReference type="Proteomes" id="UP001345963"/>
    </source>
</evidence>
<dbReference type="EMBL" id="JAHUTI010029603">
    <property type="protein sequence ID" value="MED6241150.1"/>
    <property type="molecule type" value="Genomic_DNA"/>
</dbReference>
<organism evidence="1 2">
    <name type="scientific">Ataeniobius toweri</name>
    <dbReference type="NCBI Taxonomy" id="208326"/>
    <lineage>
        <taxon>Eukaryota</taxon>
        <taxon>Metazoa</taxon>
        <taxon>Chordata</taxon>
        <taxon>Craniata</taxon>
        <taxon>Vertebrata</taxon>
        <taxon>Euteleostomi</taxon>
        <taxon>Actinopterygii</taxon>
        <taxon>Neopterygii</taxon>
        <taxon>Teleostei</taxon>
        <taxon>Neoteleostei</taxon>
        <taxon>Acanthomorphata</taxon>
        <taxon>Ovalentaria</taxon>
        <taxon>Atherinomorphae</taxon>
        <taxon>Cyprinodontiformes</taxon>
        <taxon>Goodeidae</taxon>
        <taxon>Ataeniobius</taxon>
    </lineage>
</organism>
<sequence length="127" mass="14392">MIVFVYCIAAWGIKCNVTQPPVRQHTEVSRVPNKKTRREVRSNVSVNGRPVTFSYLDKLHRQYEFSSHFCAVAMVLLHEALRSPPLTTFASVCGRCFFGHCGRDWELNVLLGANQSVLFLQPLSPNV</sequence>
<keyword evidence="2" id="KW-1185">Reference proteome</keyword>
<accession>A0ABU7AUN5</accession>
<comment type="caution">
    <text evidence="1">The sequence shown here is derived from an EMBL/GenBank/DDBJ whole genome shotgun (WGS) entry which is preliminary data.</text>
</comment>
<evidence type="ECO:0008006" key="3">
    <source>
        <dbReference type="Google" id="ProtNLM"/>
    </source>
</evidence>
<reference evidence="1 2" key="1">
    <citation type="submission" date="2021-07" db="EMBL/GenBank/DDBJ databases">
        <authorList>
            <person name="Palmer J.M."/>
        </authorList>
    </citation>
    <scope>NUCLEOTIDE SEQUENCE [LARGE SCALE GENOMIC DNA]</scope>
    <source>
        <strain evidence="1 2">AT_MEX2019</strain>
        <tissue evidence="1">Muscle</tissue>
    </source>
</reference>
<gene>
    <name evidence="1" type="ORF">ATANTOWER_032913</name>
</gene>
<name>A0ABU7AUN5_9TELE</name>
<protein>
    <recommendedName>
        <fullName evidence="3">Secreted protein</fullName>
    </recommendedName>
</protein>
<evidence type="ECO:0000313" key="1">
    <source>
        <dbReference type="EMBL" id="MED6241150.1"/>
    </source>
</evidence>
<proteinExistence type="predicted"/>
<dbReference type="Proteomes" id="UP001345963">
    <property type="component" value="Unassembled WGS sequence"/>
</dbReference>